<dbReference type="GO" id="GO:0042773">
    <property type="term" value="P:ATP synthesis coupled electron transport"/>
    <property type="evidence" value="ECO:0007669"/>
    <property type="project" value="TreeGrafter"/>
</dbReference>
<feature type="transmembrane region" description="Helical" evidence="19">
    <location>
        <begin position="63"/>
        <end position="87"/>
    </location>
</feature>
<dbReference type="CDD" id="cd13912">
    <property type="entry name" value="CcO_II_C"/>
    <property type="match status" value="1"/>
</dbReference>
<evidence type="ECO:0000256" key="10">
    <source>
        <dbReference type="ARBA" id="ARBA00022842"/>
    </source>
</evidence>
<dbReference type="PRINTS" id="PR01166">
    <property type="entry name" value="CYCOXIDASEII"/>
</dbReference>
<keyword evidence="9 18" id="KW-0999">Mitochondrion inner membrane</keyword>
<evidence type="ECO:0000256" key="9">
    <source>
        <dbReference type="ARBA" id="ARBA00022792"/>
    </source>
</evidence>
<feature type="transmembrane region" description="Helical" evidence="19">
    <location>
        <begin position="20"/>
        <end position="42"/>
    </location>
</feature>
<keyword evidence="12 18" id="KW-0249">Electron transport</keyword>
<dbReference type="PROSITE" id="PS50857">
    <property type="entry name" value="COX2_CUA"/>
    <property type="match status" value="1"/>
</dbReference>
<comment type="similarity">
    <text evidence="2 18">Belongs to the cytochrome c oxidase subunit 2 family.</text>
</comment>
<dbReference type="EMBL" id="KU878647">
    <property type="protein sequence ID" value="AOT84763.1"/>
    <property type="molecule type" value="Genomic_DNA"/>
</dbReference>
<dbReference type="AlphaFoldDB" id="A0A342Z5E3"/>
<evidence type="ECO:0000256" key="7">
    <source>
        <dbReference type="ARBA" id="ARBA00022692"/>
    </source>
</evidence>
<comment type="cofactor">
    <cofactor evidence="18">
        <name>Cu cation</name>
        <dbReference type="ChEBI" id="CHEBI:23378"/>
    </cofactor>
    <text evidence="18">Binds a copper A center.</text>
</comment>
<comment type="catalytic activity">
    <reaction evidence="17">
        <text>4 Fe(II)-[cytochrome c] + O2 + 8 H(+)(in) = 4 Fe(III)-[cytochrome c] + 2 H2O + 4 H(+)(out)</text>
        <dbReference type="Rhea" id="RHEA:11436"/>
        <dbReference type="Rhea" id="RHEA-COMP:10350"/>
        <dbReference type="Rhea" id="RHEA-COMP:14399"/>
        <dbReference type="ChEBI" id="CHEBI:15377"/>
        <dbReference type="ChEBI" id="CHEBI:15378"/>
        <dbReference type="ChEBI" id="CHEBI:15379"/>
        <dbReference type="ChEBI" id="CHEBI:29033"/>
        <dbReference type="ChEBI" id="CHEBI:29034"/>
        <dbReference type="EC" id="7.1.1.9"/>
    </reaction>
    <physiologicalReaction direction="left-to-right" evidence="17">
        <dbReference type="Rhea" id="RHEA:11437"/>
    </physiologicalReaction>
</comment>
<dbReference type="SUPFAM" id="SSF49503">
    <property type="entry name" value="Cupredoxins"/>
    <property type="match status" value="1"/>
</dbReference>
<dbReference type="InterPro" id="IPR008972">
    <property type="entry name" value="Cupredoxin"/>
</dbReference>
<dbReference type="InterPro" id="IPR036257">
    <property type="entry name" value="Cyt_c_oxidase_su2_TM_sf"/>
</dbReference>
<dbReference type="GO" id="GO:0005507">
    <property type="term" value="F:copper ion binding"/>
    <property type="evidence" value="ECO:0007669"/>
    <property type="project" value="InterPro"/>
</dbReference>
<evidence type="ECO:0000256" key="12">
    <source>
        <dbReference type="ARBA" id="ARBA00022982"/>
    </source>
</evidence>
<evidence type="ECO:0000259" key="21">
    <source>
        <dbReference type="PROSITE" id="PS50999"/>
    </source>
</evidence>
<keyword evidence="6 18" id="KW-0679">Respiratory chain</keyword>
<evidence type="ECO:0000256" key="18">
    <source>
        <dbReference type="RuleBase" id="RU000457"/>
    </source>
</evidence>
<name>A0A342Z5E3_9COLE</name>
<dbReference type="Gene3D" id="2.60.40.420">
    <property type="entry name" value="Cupredoxins - blue copper proteins"/>
    <property type="match status" value="1"/>
</dbReference>
<dbReference type="Pfam" id="PF00116">
    <property type="entry name" value="COX2"/>
    <property type="match status" value="1"/>
</dbReference>
<reference evidence="22" key="1">
    <citation type="journal article" date="2016" name="Mitochondrial DNA Part B Resour">
        <title>The complete mitogenome of the trilobite beetle, Platerodrilus sp. (Elateroidea: Lycidae).</title>
        <authorList>
            <person name="Uribe J.E."/>
            <person name="Gutierrez-Rodriguez J."/>
        </authorList>
    </citation>
    <scope>NUCLEOTIDE SEQUENCE</scope>
</reference>
<organism evidence="22">
    <name type="scientific">Platerodrilus sp. MNCN/DNA:86739</name>
    <dbReference type="NCBI Taxonomy" id="1905348"/>
    <lineage>
        <taxon>Eukaryota</taxon>
        <taxon>Metazoa</taxon>
        <taxon>Ecdysozoa</taxon>
        <taxon>Arthropoda</taxon>
        <taxon>Hexapoda</taxon>
        <taxon>Insecta</taxon>
        <taxon>Pterygota</taxon>
        <taxon>Neoptera</taxon>
        <taxon>Endopterygota</taxon>
        <taxon>Coleoptera</taxon>
        <taxon>Polyphaga</taxon>
        <taxon>Elateriformia</taxon>
        <taxon>Elateroidea</taxon>
        <taxon>Lycidae</taxon>
        <taxon>Leptolycinae</taxon>
        <taxon>Platerodrilus</taxon>
    </lineage>
</organism>
<dbReference type="SUPFAM" id="SSF81464">
    <property type="entry name" value="Cytochrome c oxidase subunit II-like, transmembrane region"/>
    <property type="match status" value="1"/>
</dbReference>
<evidence type="ECO:0000256" key="16">
    <source>
        <dbReference type="ARBA" id="ARBA00023136"/>
    </source>
</evidence>
<dbReference type="Gene3D" id="1.10.287.90">
    <property type="match status" value="1"/>
</dbReference>
<evidence type="ECO:0000256" key="19">
    <source>
        <dbReference type="SAM" id="Phobius"/>
    </source>
</evidence>
<keyword evidence="10" id="KW-0460">Magnesium</keyword>
<comment type="subunit">
    <text evidence="3">Component of the cytochrome c oxidase (complex IV, CIV), a multisubunit enzyme composed of a catalytic core of 3 subunits and several supernumerary subunits. The complex exists as a monomer or a dimer and forms supercomplexes (SCs) in the inner mitochondrial membrane with ubiquinol-cytochrome c oxidoreductase (cytochrome b-c1 complex, complex III, CIII).</text>
</comment>
<evidence type="ECO:0000256" key="13">
    <source>
        <dbReference type="ARBA" id="ARBA00022989"/>
    </source>
</evidence>
<dbReference type="InterPro" id="IPR001505">
    <property type="entry name" value="Copper_CuA"/>
</dbReference>
<evidence type="ECO:0000256" key="15">
    <source>
        <dbReference type="ARBA" id="ARBA00023128"/>
    </source>
</evidence>
<dbReference type="GO" id="GO:0005743">
    <property type="term" value="C:mitochondrial inner membrane"/>
    <property type="evidence" value="ECO:0007669"/>
    <property type="project" value="UniProtKB-SubCell"/>
</dbReference>
<dbReference type="Pfam" id="PF02790">
    <property type="entry name" value="COX2_TM"/>
    <property type="match status" value="1"/>
</dbReference>
<dbReference type="InterPro" id="IPR011759">
    <property type="entry name" value="Cyt_c_oxidase_su2_TM_dom"/>
</dbReference>
<evidence type="ECO:0000256" key="14">
    <source>
        <dbReference type="ARBA" id="ARBA00023008"/>
    </source>
</evidence>
<proteinExistence type="inferred from homology"/>
<feature type="domain" description="Cytochrome oxidase subunit II transmembrane region profile" evidence="21">
    <location>
        <begin position="1"/>
        <end position="91"/>
    </location>
</feature>
<evidence type="ECO:0000256" key="1">
    <source>
        <dbReference type="ARBA" id="ARBA00004448"/>
    </source>
</evidence>
<keyword evidence="5 18" id="KW-0813">Transport</keyword>
<dbReference type="PANTHER" id="PTHR22888">
    <property type="entry name" value="CYTOCHROME C OXIDASE, SUBUNIT II"/>
    <property type="match status" value="1"/>
</dbReference>
<evidence type="ECO:0000256" key="11">
    <source>
        <dbReference type="ARBA" id="ARBA00022967"/>
    </source>
</evidence>
<dbReference type="InterPro" id="IPR002429">
    <property type="entry name" value="CcO_II-like_C"/>
</dbReference>
<keyword evidence="15 18" id="KW-0496">Mitochondrion</keyword>
<dbReference type="InterPro" id="IPR045187">
    <property type="entry name" value="CcO_II"/>
</dbReference>
<evidence type="ECO:0000256" key="8">
    <source>
        <dbReference type="ARBA" id="ARBA00022723"/>
    </source>
</evidence>
<evidence type="ECO:0000256" key="4">
    <source>
        <dbReference type="ARBA" id="ARBA00015946"/>
    </source>
</evidence>
<dbReference type="PROSITE" id="PS00078">
    <property type="entry name" value="COX2"/>
    <property type="match status" value="1"/>
</dbReference>
<keyword evidence="13 19" id="KW-1133">Transmembrane helix</keyword>
<sequence length="223" mass="26441">MATWSNWFPMEAKSPSMEQLVFFYDYSMTILTVILMMVASMMSMMMMSKFKYKKLIEEQKMETMWTITPTASLIFVSIPSLNLMYLFDEINHPSMSIKTIGNQWYWTYEYSDFFKKELNSYMETNHKKSNFRLLDVDNQLTLPFKSKIRMMFTSSDVIHSWTMQSLSTKMDATPGRLNQMMFFINYPSINFGQCSEICGMNHSFMPTSIESVSTKFFIKWMKN</sequence>
<dbReference type="PROSITE" id="PS50999">
    <property type="entry name" value="COX2_TM"/>
    <property type="match status" value="1"/>
</dbReference>
<evidence type="ECO:0000256" key="2">
    <source>
        <dbReference type="ARBA" id="ARBA00007866"/>
    </source>
</evidence>
<evidence type="ECO:0000256" key="17">
    <source>
        <dbReference type="ARBA" id="ARBA00049512"/>
    </source>
</evidence>
<keyword evidence="7 18" id="KW-0812">Transmembrane</keyword>
<dbReference type="PANTHER" id="PTHR22888:SF9">
    <property type="entry name" value="CYTOCHROME C OXIDASE SUBUNIT 2"/>
    <property type="match status" value="1"/>
</dbReference>
<keyword evidence="16 18" id="KW-0472">Membrane</keyword>
<dbReference type="InterPro" id="IPR034210">
    <property type="entry name" value="CcO_II_C"/>
</dbReference>
<evidence type="ECO:0000256" key="5">
    <source>
        <dbReference type="ARBA" id="ARBA00022448"/>
    </source>
</evidence>
<evidence type="ECO:0000256" key="6">
    <source>
        <dbReference type="ARBA" id="ARBA00022660"/>
    </source>
</evidence>
<feature type="domain" description="Cytochrome oxidase subunit II copper A binding" evidence="20">
    <location>
        <begin position="92"/>
        <end position="223"/>
    </location>
</feature>
<protein>
    <recommendedName>
        <fullName evidence="4 18">Cytochrome c oxidase subunit 2</fullName>
    </recommendedName>
</protein>
<accession>A0A342Z5E3</accession>
<comment type="function">
    <text evidence="18">Component of the cytochrome c oxidase, the last enzyme in the mitochondrial electron transport chain which drives oxidative phosphorylation. The respiratory chain contains 3 multisubunit complexes succinate dehydrogenase (complex II, CII), ubiquinol-cytochrome c oxidoreductase (cytochrome b-c1 complex, complex III, CIII) and cytochrome c oxidase (complex IV, CIV), that cooperate to transfer electrons derived from NADH and succinate to molecular oxygen, creating an electrochemical gradient over the inner membrane that drives transmembrane transport and the ATP synthase. Cytochrome c oxidase is the component of the respiratory chain that catalyzes the reduction of oxygen to water. Electrons originating from reduced cytochrome c in the intermembrane space (IMS) are transferred via the dinuclear copper A center (CU(A)) of subunit 2 and heme A of subunit 1 to the active site in subunit 1, a binuclear center (BNC) formed by heme A3 and copper B (CU(B)). The BNC reduces molecular oxygen to 2 water molecules using 4 electrons from cytochrome c in the IMS and 4 protons from the mitochondrial matrix.</text>
</comment>
<keyword evidence="8 18" id="KW-0479">Metal-binding</keyword>
<gene>
    <name evidence="22" type="primary">COX2</name>
</gene>
<comment type="subcellular location">
    <subcellularLocation>
        <location evidence="1 18">Mitochondrion inner membrane</location>
        <topology evidence="1 18">Multi-pass membrane protein</topology>
    </subcellularLocation>
</comment>
<evidence type="ECO:0000259" key="20">
    <source>
        <dbReference type="PROSITE" id="PS50857"/>
    </source>
</evidence>
<geneLocation type="mitochondrion" evidence="22"/>
<dbReference type="GO" id="GO:0004129">
    <property type="term" value="F:cytochrome-c oxidase activity"/>
    <property type="evidence" value="ECO:0007669"/>
    <property type="project" value="UniProtKB-EC"/>
</dbReference>
<keyword evidence="11" id="KW-1278">Translocase</keyword>
<evidence type="ECO:0000313" key="22">
    <source>
        <dbReference type="EMBL" id="AOT84763.1"/>
    </source>
</evidence>
<keyword evidence="14 18" id="KW-0186">Copper</keyword>
<evidence type="ECO:0000256" key="3">
    <source>
        <dbReference type="ARBA" id="ARBA00011164"/>
    </source>
</evidence>